<feature type="non-terminal residue" evidence="7">
    <location>
        <position position="1"/>
    </location>
</feature>
<dbReference type="GO" id="GO:0008270">
    <property type="term" value="F:zinc ion binding"/>
    <property type="evidence" value="ECO:0007669"/>
    <property type="project" value="UniProtKB-KW"/>
</dbReference>
<dbReference type="GO" id="GO:0005634">
    <property type="term" value="C:nucleus"/>
    <property type="evidence" value="ECO:0007669"/>
    <property type="project" value="UniProtKB-SubCell"/>
</dbReference>
<dbReference type="OrthoDB" id="3241084at2759"/>
<keyword evidence="2" id="KW-0479">Metal-binding</keyword>
<dbReference type="InterPro" id="IPR012337">
    <property type="entry name" value="RNaseH-like_sf"/>
</dbReference>
<dbReference type="SUPFAM" id="SSF53098">
    <property type="entry name" value="Ribonuclease H-like"/>
    <property type="match status" value="1"/>
</dbReference>
<dbReference type="PANTHER" id="PTHR46481:SF10">
    <property type="entry name" value="ZINC FINGER BED DOMAIN-CONTAINING PROTEIN 39"/>
    <property type="match status" value="1"/>
</dbReference>
<comment type="subcellular location">
    <subcellularLocation>
        <location evidence="1">Nucleus</location>
    </subcellularLocation>
</comment>
<dbReference type="InParanoid" id="A0A165VVD7"/>
<sequence length="191" mass="21420">QMLAYQRQSQNVPALMQAPRLVDLMGHSAARAQARGFANICQLVKAVSTASVTSTMSSTSSSGRGDSQAVGDVELVDTELLEQQREARDRLIVDEELERYLAAGIIEDDALDDFDLVSFWQGNQHQYPLLYHVALDILPVQASAVPCERVFSSSGETDDARRSRLSVFIFEVLQILKYLYRHEHLNFTADW</sequence>
<evidence type="ECO:0000313" key="8">
    <source>
        <dbReference type="Proteomes" id="UP000076761"/>
    </source>
</evidence>
<name>A0A165VVD7_9AGAM</name>
<protein>
    <submittedName>
        <fullName evidence="7">HATC-domain-containing protein</fullName>
    </submittedName>
</protein>
<evidence type="ECO:0000256" key="1">
    <source>
        <dbReference type="ARBA" id="ARBA00004123"/>
    </source>
</evidence>
<evidence type="ECO:0000256" key="5">
    <source>
        <dbReference type="ARBA" id="ARBA00023242"/>
    </source>
</evidence>
<keyword evidence="8" id="KW-1185">Reference proteome</keyword>
<keyword evidence="4" id="KW-0862">Zinc</keyword>
<accession>A0A165VVD7</accession>
<evidence type="ECO:0000256" key="2">
    <source>
        <dbReference type="ARBA" id="ARBA00022723"/>
    </source>
</evidence>
<dbReference type="InterPro" id="IPR008906">
    <property type="entry name" value="HATC_C_dom"/>
</dbReference>
<keyword evidence="3" id="KW-0863">Zinc-finger</keyword>
<dbReference type="EMBL" id="KV425552">
    <property type="protein sequence ID" value="KZT30253.1"/>
    <property type="molecule type" value="Genomic_DNA"/>
</dbReference>
<dbReference type="PANTHER" id="PTHR46481">
    <property type="entry name" value="ZINC FINGER BED DOMAIN-CONTAINING PROTEIN 4"/>
    <property type="match status" value="1"/>
</dbReference>
<keyword evidence="5" id="KW-0539">Nucleus</keyword>
<evidence type="ECO:0000256" key="3">
    <source>
        <dbReference type="ARBA" id="ARBA00022771"/>
    </source>
</evidence>
<proteinExistence type="predicted"/>
<organism evidence="7 8">
    <name type="scientific">Neolentinus lepideus HHB14362 ss-1</name>
    <dbReference type="NCBI Taxonomy" id="1314782"/>
    <lineage>
        <taxon>Eukaryota</taxon>
        <taxon>Fungi</taxon>
        <taxon>Dikarya</taxon>
        <taxon>Basidiomycota</taxon>
        <taxon>Agaricomycotina</taxon>
        <taxon>Agaricomycetes</taxon>
        <taxon>Gloeophyllales</taxon>
        <taxon>Gloeophyllaceae</taxon>
        <taxon>Neolentinus</taxon>
    </lineage>
</organism>
<evidence type="ECO:0000256" key="4">
    <source>
        <dbReference type="ARBA" id="ARBA00022833"/>
    </source>
</evidence>
<evidence type="ECO:0000313" key="7">
    <source>
        <dbReference type="EMBL" id="KZT30253.1"/>
    </source>
</evidence>
<dbReference type="Pfam" id="PF05699">
    <property type="entry name" value="Dimer_Tnp_hAT"/>
    <property type="match status" value="1"/>
</dbReference>
<feature type="domain" description="HAT C-terminal dimerisation" evidence="6">
    <location>
        <begin position="96"/>
        <end position="166"/>
    </location>
</feature>
<dbReference type="InterPro" id="IPR052035">
    <property type="entry name" value="ZnF_BED_domain_contain"/>
</dbReference>
<dbReference type="GO" id="GO:0046983">
    <property type="term" value="F:protein dimerization activity"/>
    <property type="evidence" value="ECO:0007669"/>
    <property type="project" value="InterPro"/>
</dbReference>
<dbReference type="Proteomes" id="UP000076761">
    <property type="component" value="Unassembled WGS sequence"/>
</dbReference>
<gene>
    <name evidence="7" type="ORF">NEOLEDRAFT_1020539</name>
</gene>
<feature type="non-terminal residue" evidence="7">
    <location>
        <position position="191"/>
    </location>
</feature>
<evidence type="ECO:0000259" key="6">
    <source>
        <dbReference type="Pfam" id="PF05699"/>
    </source>
</evidence>
<reference evidence="7 8" key="1">
    <citation type="journal article" date="2016" name="Mol. Biol. Evol.">
        <title>Comparative Genomics of Early-Diverging Mushroom-Forming Fungi Provides Insights into the Origins of Lignocellulose Decay Capabilities.</title>
        <authorList>
            <person name="Nagy L.G."/>
            <person name="Riley R."/>
            <person name="Tritt A."/>
            <person name="Adam C."/>
            <person name="Daum C."/>
            <person name="Floudas D."/>
            <person name="Sun H."/>
            <person name="Yadav J.S."/>
            <person name="Pangilinan J."/>
            <person name="Larsson K.H."/>
            <person name="Matsuura K."/>
            <person name="Barry K."/>
            <person name="Labutti K."/>
            <person name="Kuo R."/>
            <person name="Ohm R.A."/>
            <person name="Bhattacharya S.S."/>
            <person name="Shirouzu T."/>
            <person name="Yoshinaga Y."/>
            <person name="Martin F.M."/>
            <person name="Grigoriev I.V."/>
            <person name="Hibbett D.S."/>
        </authorList>
    </citation>
    <scope>NUCLEOTIDE SEQUENCE [LARGE SCALE GENOMIC DNA]</scope>
    <source>
        <strain evidence="7 8">HHB14362 ss-1</strain>
    </source>
</reference>
<dbReference type="AlphaFoldDB" id="A0A165VVD7"/>